<gene>
    <name evidence="2" type="ORF">E6H03_07965</name>
</gene>
<evidence type="ECO:0000313" key="3">
    <source>
        <dbReference type="Proteomes" id="UP000318093"/>
    </source>
</evidence>
<accession>A0A537JAY2</accession>
<comment type="caution">
    <text evidence="2">The sequence shown here is derived from an EMBL/GenBank/DDBJ whole genome shotgun (WGS) entry which is preliminary data.</text>
</comment>
<evidence type="ECO:0000313" key="2">
    <source>
        <dbReference type="EMBL" id="TMI80650.1"/>
    </source>
</evidence>
<protein>
    <recommendedName>
        <fullName evidence="1">OLD protein-like TOPRIM domain-containing protein</fullName>
    </recommendedName>
</protein>
<organism evidence="2 3">
    <name type="scientific">Candidatus Segetimicrobium genomatis</name>
    <dbReference type="NCBI Taxonomy" id="2569760"/>
    <lineage>
        <taxon>Bacteria</taxon>
        <taxon>Bacillati</taxon>
        <taxon>Candidatus Sysuimicrobiota</taxon>
        <taxon>Candidatus Sysuimicrobiia</taxon>
        <taxon>Candidatus Sysuimicrobiales</taxon>
        <taxon>Candidatus Segetimicrobiaceae</taxon>
        <taxon>Candidatus Segetimicrobium</taxon>
    </lineage>
</organism>
<dbReference type="InterPro" id="IPR034139">
    <property type="entry name" value="TOPRIM_OLD"/>
</dbReference>
<dbReference type="EMBL" id="VBAN01000246">
    <property type="protein sequence ID" value="TMI80650.1"/>
    <property type="molecule type" value="Genomic_DNA"/>
</dbReference>
<dbReference type="AlphaFoldDB" id="A0A537JAY2"/>
<dbReference type="Proteomes" id="UP000318093">
    <property type="component" value="Unassembled WGS sequence"/>
</dbReference>
<name>A0A537JAY2_9BACT</name>
<feature type="domain" description="OLD protein-like TOPRIM" evidence="1">
    <location>
        <begin position="9"/>
        <end position="74"/>
    </location>
</feature>
<evidence type="ECO:0000259" key="1">
    <source>
        <dbReference type="Pfam" id="PF20469"/>
    </source>
</evidence>
<feature type="non-terminal residue" evidence="2">
    <location>
        <position position="82"/>
    </location>
</feature>
<proteinExistence type="predicted"/>
<dbReference type="Pfam" id="PF20469">
    <property type="entry name" value="OLD-like_TOPRIM"/>
    <property type="match status" value="1"/>
</dbReference>
<reference evidence="2 3" key="1">
    <citation type="journal article" date="2019" name="Nat. Microbiol.">
        <title>Mediterranean grassland soil C-N compound turnover is dependent on rainfall and depth, and is mediated by genomically divergent microorganisms.</title>
        <authorList>
            <person name="Diamond S."/>
            <person name="Andeer P.F."/>
            <person name="Li Z."/>
            <person name="Crits-Christoph A."/>
            <person name="Burstein D."/>
            <person name="Anantharaman K."/>
            <person name="Lane K.R."/>
            <person name="Thomas B.C."/>
            <person name="Pan C."/>
            <person name="Northen T.R."/>
            <person name="Banfield J.F."/>
        </authorList>
    </citation>
    <scope>NUCLEOTIDE SEQUENCE [LARGE SCALE GENOMIC DNA]</scope>
    <source>
        <strain evidence="2">NP_6</strain>
    </source>
</reference>
<sequence length="82" mass="9106">MVRNLFDGKKNLLVEDFSDYVYIQGFAMILGAARRKTLPDDISITPCGGTKNLGYLASLFLGHRVRPVILLDSDDAARTCQE</sequence>